<comment type="caution">
    <text evidence="2">The sequence shown here is derived from an EMBL/GenBank/DDBJ whole genome shotgun (WGS) entry which is preliminary data.</text>
</comment>
<protein>
    <submittedName>
        <fullName evidence="2">YlqD family protein</fullName>
    </submittedName>
</protein>
<evidence type="ECO:0000256" key="1">
    <source>
        <dbReference type="SAM" id="Coils"/>
    </source>
</evidence>
<feature type="coiled-coil region" evidence="1">
    <location>
        <begin position="20"/>
        <end position="47"/>
    </location>
</feature>
<proteinExistence type="predicted"/>
<sequence>MIKKVPVRQILTDVSRQELHENLVHRQEQYERECQQLQFEKKKLENRENYPSTKVTEKFKKEIDTRKNKISALQYKMEQLDVLPNGSELTIDEVDVLITVEEGMDWNEITNEKAIVIKDGVVIQAR</sequence>
<accession>A0ABW3L0N8</accession>
<gene>
    <name evidence="2" type="ORF">ACFQ2J_03000</name>
</gene>
<organism evidence="2 3">
    <name type="scientific">Thalassobacillus hwangdonensis</name>
    <dbReference type="NCBI Taxonomy" id="546108"/>
    <lineage>
        <taxon>Bacteria</taxon>
        <taxon>Bacillati</taxon>
        <taxon>Bacillota</taxon>
        <taxon>Bacilli</taxon>
        <taxon>Bacillales</taxon>
        <taxon>Bacillaceae</taxon>
        <taxon>Thalassobacillus</taxon>
    </lineage>
</organism>
<dbReference type="EMBL" id="JBHTKL010000001">
    <property type="protein sequence ID" value="MFD1018158.1"/>
    <property type="molecule type" value="Genomic_DNA"/>
</dbReference>
<keyword evidence="3" id="KW-1185">Reference proteome</keyword>
<reference evidence="3" key="1">
    <citation type="journal article" date="2019" name="Int. J. Syst. Evol. Microbiol.">
        <title>The Global Catalogue of Microorganisms (GCM) 10K type strain sequencing project: providing services to taxonomists for standard genome sequencing and annotation.</title>
        <authorList>
            <consortium name="The Broad Institute Genomics Platform"/>
            <consortium name="The Broad Institute Genome Sequencing Center for Infectious Disease"/>
            <person name="Wu L."/>
            <person name="Ma J."/>
        </authorList>
    </citation>
    <scope>NUCLEOTIDE SEQUENCE [LARGE SCALE GENOMIC DNA]</scope>
    <source>
        <strain evidence="3">CCUG 56607</strain>
    </source>
</reference>
<keyword evidence="1" id="KW-0175">Coiled coil</keyword>
<dbReference type="Pfam" id="PF11068">
    <property type="entry name" value="YlqD"/>
    <property type="match status" value="1"/>
</dbReference>
<dbReference type="InterPro" id="IPR021297">
    <property type="entry name" value="YlqD"/>
</dbReference>
<name>A0ABW3L0N8_9BACI</name>
<dbReference type="RefSeq" id="WP_386058329.1">
    <property type="nucleotide sequence ID" value="NZ_JBHTKL010000001.1"/>
</dbReference>
<evidence type="ECO:0000313" key="3">
    <source>
        <dbReference type="Proteomes" id="UP001596990"/>
    </source>
</evidence>
<dbReference type="Gene3D" id="6.10.140.1110">
    <property type="match status" value="1"/>
</dbReference>
<evidence type="ECO:0000313" key="2">
    <source>
        <dbReference type="EMBL" id="MFD1018158.1"/>
    </source>
</evidence>
<dbReference type="Proteomes" id="UP001596990">
    <property type="component" value="Unassembled WGS sequence"/>
</dbReference>